<name>A0A447PAD2_SALET</name>
<dbReference type="InterPro" id="IPR016963">
    <property type="entry name" value="Glycoporin_RafY"/>
</dbReference>
<reference evidence="1 2" key="1">
    <citation type="submission" date="2018-12" db="EMBL/GenBank/DDBJ databases">
        <authorList>
            <consortium name="Pathogen Informatics"/>
        </authorList>
    </citation>
    <scope>NUCLEOTIDE SEQUENCE [LARGE SCALE GENOMIC DNA]</scope>
    <source>
        <strain evidence="1 2">NCTC8271</strain>
    </source>
</reference>
<dbReference type="AlphaFoldDB" id="A0A447PAD2"/>
<accession>A0A447PAD2</accession>
<sequence>MRITKSKPFNATNIDAVCEDDCWITDPGNYDIHTIHASYLFPNVMDMKNFNIYLGAYASWVEANPNNGDNSEDARYGGRLRFKYFF</sequence>
<dbReference type="EMBL" id="LR134148">
    <property type="protein sequence ID" value="VEA33499.1"/>
    <property type="molecule type" value="Genomic_DNA"/>
</dbReference>
<organism evidence="1 2">
    <name type="scientific">Salmonella enterica I</name>
    <dbReference type="NCBI Taxonomy" id="59201"/>
    <lineage>
        <taxon>Bacteria</taxon>
        <taxon>Pseudomonadati</taxon>
        <taxon>Pseudomonadota</taxon>
        <taxon>Gammaproteobacteria</taxon>
        <taxon>Enterobacterales</taxon>
        <taxon>Enterobacteriaceae</taxon>
        <taxon>Salmonella</taxon>
    </lineage>
</organism>
<evidence type="ECO:0000313" key="1">
    <source>
        <dbReference type="EMBL" id="VEA33499.1"/>
    </source>
</evidence>
<dbReference type="Proteomes" id="UP000273655">
    <property type="component" value="Chromosome 1"/>
</dbReference>
<protein>
    <submittedName>
        <fullName evidence="1">Glycoporin</fullName>
    </submittedName>
</protein>
<gene>
    <name evidence="1" type="ORF">NCTC8271_01425</name>
</gene>
<evidence type="ECO:0000313" key="2">
    <source>
        <dbReference type="Proteomes" id="UP000273655"/>
    </source>
</evidence>
<dbReference type="Pfam" id="PF16966">
    <property type="entry name" value="Porin_8"/>
    <property type="match status" value="1"/>
</dbReference>
<proteinExistence type="predicted"/>